<dbReference type="HOGENOM" id="CLU_3169028_0_0_10"/>
<protein>
    <submittedName>
        <fullName evidence="1">Uncharacterized protein</fullName>
    </submittedName>
</protein>
<dbReference type="Proteomes" id="UP000007394">
    <property type="component" value="Chromosome"/>
</dbReference>
<proteinExistence type="predicted"/>
<reference evidence="1 2" key="1">
    <citation type="journal article" date="2012" name="Front. Microbiol.">
        <title>Complete genome of Ignavibacterium album, a metabolically versatile, flagellated, facultative anaerobe from the phylum Chlorobi.</title>
        <authorList>
            <person name="Liu Z."/>
            <person name="Frigaard N.-U."/>
            <person name="Vogl K."/>
            <person name="Iino T."/>
            <person name="Ohkuma M."/>
            <person name="Overmann J."/>
            <person name="Bryant D.A."/>
        </authorList>
    </citation>
    <scope>NUCLEOTIDE SEQUENCE [LARGE SCALE GENOMIC DNA]</scope>
    <source>
        <strain evidence="2">DSM 19864 / JCM 16511 / NBRC 101810 / Mat9-16</strain>
    </source>
</reference>
<dbReference type="AlphaFoldDB" id="I0AGM8"/>
<dbReference type="KEGG" id="ial:IALB_0423"/>
<sequence>MRLTTTFVAAIKHGIKLTFISVTFYIYLGQNNICTPQTITPPPSINN</sequence>
<gene>
    <name evidence="1" type="ordered locus">IALB_0423</name>
</gene>
<dbReference type="STRING" id="945713.IALB_0423"/>
<dbReference type="EMBL" id="CP003418">
    <property type="protein sequence ID" value="AFH48135.1"/>
    <property type="molecule type" value="Genomic_DNA"/>
</dbReference>
<accession>I0AGM8</accession>
<organism evidence="1 2">
    <name type="scientific">Ignavibacterium album (strain DSM 19864 / JCM 16511 / NBRC 101810 / Mat9-16)</name>
    <dbReference type="NCBI Taxonomy" id="945713"/>
    <lineage>
        <taxon>Bacteria</taxon>
        <taxon>Pseudomonadati</taxon>
        <taxon>Ignavibacteriota</taxon>
        <taxon>Ignavibacteria</taxon>
        <taxon>Ignavibacteriales</taxon>
        <taxon>Ignavibacteriaceae</taxon>
        <taxon>Ignavibacterium</taxon>
    </lineage>
</organism>
<name>I0AGM8_IGNAJ</name>
<keyword evidence="2" id="KW-1185">Reference proteome</keyword>
<evidence type="ECO:0000313" key="1">
    <source>
        <dbReference type="EMBL" id="AFH48135.1"/>
    </source>
</evidence>
<evidence type="ECO:0000313" key="2">
    <source>
        <dbReference type="Proteomes" id="UP000007394"/>
    </source>
</evidence>